<comment type="caution">
    <text evidence="3">The sequence shown here is derived from an EMBL/GenBank/DDBJ whole genome shotgun (WGS) entry which is preliminary data.</text>
</comment>
<dbReference type="Proteomes" id="UP001157418">
    <property type="component" value="Unassembled WGS sequence"/>
</dbReference>
<dbReference type="PANTHER" id="PTHR23270">
    <property type="entry name" value="PROGRAMMED CELL DEATH PROTEIN 11 PRE-RRNA PROCESSING PROTEIN RRP5"/>
    <property type="match status" value="1"/>
</dbReference>
<dbReference type="EMBL" id="CAKMRJ010000001">
    <property type="protein sequence ID" value="CAH1414955.1"/>
    <property type="molecule type" value="Genomic_DNA"/>
</dbReference>
<name>A0AAU9LKE6_9ASTR</name>
<gene>
    <name evidence="3" type="ORF">LVIROSA_LOCUS2835</name>
</gene>
<dbReference type="GO" id="GO:0003723">
    <property type="term" value="F:RNA binding"/>
    <property type="evidence" value="ECO:0007669"/>
    <property type="project" value="TreeGrafter"/>
</dbReference>
<dbReference type="InterPro" id="IPR003029">
    <property type="entry name" value="S1_domain"/>
</dbReference>
<sequence>MLGKVGLCHVSELPEGYSEDIESKYKIREKVKAKILKVDEERQRISWGMKGSYFAIETQQIHDSDAPEDSDSESDNRIPYETSESLIPFSKHPTLTEVESRASVLLLEVTLDKETDESPIEEEQAQGPEPLDNKKSEKNENKSKRTKKKETNEREREIRAAGETLLQKDVPRTVDDYEKMIRMLPK</sequence>
<feature type="compositionally biased region" description="Acidic residues" evidence="1">
    <location>
        <begin position="114"/>
        <end position="124"/>
    </location>
</feature>
<dbReference type="Gene3D" id="2.40.50.140">
    <property type="entry name" value="Nucleic acid-binding proteins"/>
    <property type="match status" value="1"/>
</dbReference>
<dbReference type="PANTHER" id="PTHR23270:SF10">
    <property type="entry name" value="PROTEIN RRP5 HOMOLOG"/>
    <property type="match status" value="1"/>
</dbReference>
<dbReference type="InterPro" id="IPR045209">
    <property type="entry name" value="Rrp5"/>
</dbReference>
<evidence type="ECO:0000313" key="3">
    <source>
        <dbReference type="EMBL" id="CAH1414955.1"/>
    </source>
</evidence>
<dbReference type="InterPro" id="IPR012340">
    <property type="entry name" value="NA-bd_OB-fold"/>
</dbReference>
<dbReference type="Pfam" id="PF00575">
    <property type="entry name" value="S1"/>
    <property type="match status" value="1"/>
</dbReference>
<keyword evidence="4" id="KW-1185">Reference proteome</keyword>
<feature type="region of interest" description="Disordered" evidence="1">
    <location>
        <begin position="111"/>
        <end position="170"/>
    </location>
</feature>
<accession>A0AAU9LKE6</accession>
<dbReference type="SUPFAM" id="SSF50249">
    <property type="entry name" value="Nucleic acid-binding proteins"/>
    <property type="match status" value="1"/>
</dbReference>
<evidence type="ECO:0000256" key="1">
    <source>
        <dbReference type="SAM" id="MobiDB-lite"/>
    </source>
</evidence>
<proteinExistence type="predicted"/>
<protein>
    <recommendedName>
        <fullName evidence="2">S1 motif domain-containing protein</fullName>
    </recommendedName>
</protein>
<feature type="domain" description="S1 motif" evidence="2">
    <location>
        <begin position="1"/>
        <end position="50"/>
    </location>
</feature>
<dbReference type="GO" id="GO:0006364">
    <property type="term" value="P:rRNA processing"/>
    <property type="evidence" value="ECO:0007669"/>
    <property type="project" value="InterPro"/>
</dbReference>
<evidence type="ECO:0000259" key="2">
    <source>
        <dbReference type="PROSITE" id="PS50126"/>
    </source>
</evidence>
<dbReference type="GO" id="GO:0032040">
    <property type="term" value="C:small-subunit processome"/>
    <property type="evidence" value="ECO:0007669"/>
    <property type="project" value="TreeGrafter"/>
</dbReference>
<organism evidence="3 4">
    <name type="scientific">Lactuca virosa</name>
    <dbReference type="NCBI Taxonomy" id="75947"/>
    <lineage>
        <taxon>Eukaryota</taxon>
        <taxon>Viridiplantae</taxon>
        <taxon>Streptophyta</taxon>
        <taxon>Embryophyta</taxon>
        <taxon>Tracheophyta</taxon>
        <taxon>Spermatophyta</taxon>
        <taxon>Magnoliopsida</taxon>
        <taxon>eudicotyledons</taxon>
        <taxon>Gunneridae</taxon>
        <taxon>Pentapetalae</taxon>
        <taxon>asterids</taxon>
        <taxon>campanulids</taxon>
        <taxon>Asterales</taxon>
        <taxon>Asteraceae</taxon>
        <taxon>Cichorioideae</taxon>
        <taxon>Cichorieae</taxon>
        <taxon>Lactucinae</taxon>
        <taxon>Lactuca</taxon>
    </lineage>
</organism>
<reference evidence="3 4" key="1">
    <citation type="submission" date="2022-01" db="EMBL/GenBank/DDBJ databases">
        <authorList>
            <person name="Xiong W."/>
            <person name="Schranz E."/>
        </authorList>
    </citation>
    <scope>NUCLEOTIDE SEQUENCE [LARGE SCALE GENOMIC DNA]</scope>
</reference>
<dbReference type="PROSITE" id="PS50126">
    <property type="entry name" value="S1"/>
    <property type="match status" value="1"/>
</dbReference>
<feature type="compositionally biased region" description="Basic and acidic residues" evidence="1">
    <location>
        <begin position="131"/>
        <end position="160"/>
    </location>
</feature>
<dbReference type="AlphaFoldDB" id="A0AAU9LKE6"/>
<evidence type="ECO:0000313" key="4">
    <source>
        <dbReference type="Proteomes" id="UP001157418"/>
    </source>
</evidence>
<feature type="region of interest" description="Disordered" evidence="1">
    <location>
        <begin position="58"/>
        <end position="88"/>
    </location>
</feature>